<keyword evidence="11" id="KW-1185">Reference proteome</keyword>
<evidence type="ECO:0000256" key="6">
    <source>
        <dbReference type="ARBA" id="ARBA00022605"/>
    </source>
</evidence>
<dbReference type="Pfam" id="PF10369">
    <property type="entry name" value="ALS_ss_C"/>
    <property type="match status" value="1"/>
</dbReference>
<dbReference type="InterPro" id="IPR002912">
    <property type="entry name" value="ACT_dom"/>
</dbReference>
<dbReference type="NCBIfam" id="NF008864">
    <property type="entry name" value="PRK11895.1"/>
    <property type="match status" value="1"/>
</dbReference>
<proteinExistence type="inferred from homology"/>
<dbReference type="Proteomes" id="UP000237684">
    <property type="component" value="Unassembled WGS sequence"/>
</dbReference>
<dbReference type="InterPro" id="IPR054480">
    <property type="entry name" value="AHAS_small-like_ACT"/>
</dbReference>
<evidence type="ECO:0000256" key="3">
    <source>
        <dbReference type="ARBA" id="ARBA00006341"/>
    </source>
</evidence>
<dbReference type="InterPro" id="IPR027271">
    <property type="entry name" value="Acetolactate_synth/TF_NikR_C"/>
</dbReference>
<dbReference type="EMBL" id="NIGF01000026">
    <property type="protein sequence ID" value="PQV62633.1"/>
    <property type="molecule type" value="Genomic_DNA"/>
</dbReference>
<feature type="domain" description="ACT" evidence="9">
    <location>
        <begin position="45"/>
        <end position="119"/>
    </location>
</feature>
<comment type="pathway">
    <text evidence="1">Amino-acid biosynthesis; L-isoleucine biosynthesis; L-isoleucine from 2-oxobutanoate: step 1/4.</text>
</comment>
<organism evidence="10 11">
    <name type="scientific">Abditibacterium utsteinense</name>
    <dbReference type="NCBI Taxonomy" id="1960156"/>
    <lineage>
        <taxon>Bacteria</taxon>
        <taxon>Pseudomonadati</taxon>
        <taxon>Abditibacteriota</taxon>
        <taxon>Abditibacteriia</taxon>
        <taxon>Abditibacteriales</taxon>
        <taxon>Abditibacteriaceae</taxon>
        <taxon>Abditibacterium</taxon>
    </lineage>
</organism>
<dbReference type="Gene3D" id="3.30.70.1150">
    <property type="entry name" value="ACT-like. Chain A, domain 2"/>
    <property type="match status" value="1"/>
</dbReference>
<evidence type="ECO:0000256" key="4">
    <source>
        <dbReference type="ARBA" id="ARBA00011744"/>
    </source>
</evidence>
<dbReference type="NCBIfam" id="TIGR00119">
    <property type="entry name" value="acolac_sm"/>
    <property type="match status" value="1"/>
</dbReference>
<dbReference type="FunFam" id="3.30.70.260:FF:000001">
    <property type="entry name" value="Acetolactate synthase, small subunit"/>
    <property type="match status" value="1"/>
</dbReference>
<dbReference type="EC" id="2.2.1.6" evidence="5"/>
<dbReference type="PROSITE" id="PS51671">
    <property type="entry name" value="ACT"/>
    <property type="match status" value="1"/>
</dbReference>
<name>A0A2S8SPA9_9BACT</name>
<dbReference type="GO" id="GO:0003984">
    <property type="term" value="F:acetolactate synthase activity"/>
    <property type="evidence" value="ECO:0007669"/>
    <property type="project" value="UniProtKB-EC"/>
</dbReference>
<dbReference type="Gene3D" id="3.30.70.260">
    <property type="match status" value="1"/>
</dbReference>
<reference evidence="10 11" key="1">
    <citation type="journal article" date="2018" name="Syst. Appl. Microbiol.">
        <title>Abditibacterium utsteinense sp. nov., the first cultivated member of candidate phylum FBP, isolated from ice-free Antarctic soil samples.</title>
        <authorList>
            <person name="Tahon G."/>
            <person name="Tytgat B."/>
            <person name="Lebbe L."/>
            <person name="Carlier A."/>
            <person name="Willems A."/>
        </authorList>
    </citation>
    <scope>NUCLEOTIDE SEQUENCE [LARGE SCALE GENOMIC DNA]</scope>
    <source>
        <strain evidence="10 11">LMG 29911</strain>
    </source>
</reference>
<protein>
    <recommendedName>
        <fullName evidence="5">acetolactate synthase</fullName>
        <ecNumber evidence="5">2.2.1.6</ecNumber>
    </recommendedName>
</protein>
<comment type="catalytic activity">
    <reaction evidence="8">
        <text>2 pyruvate + H(+) = (2S)-2-acetolactate + CO2</text>
        <dbReference type="Rhea" id="RHEA:25249"/>
        <dbReference type="ChEBI" id="CHEBI:15361"/>
        <dbReference type="ChEBI" id="CHEBI:15378"/>
        <dbReference type="ChEBI" id="CHEBI:16526"/>
        <dbReference type="ChEBI" id="CHEBI:58476"/>
        <dbReference type="EC" id="2.2.1.6"/>
    </reaction>
</comment>
<keyword evidence="6" id="KW-0028">Amino-acid biosynthesis</keyword>
<dbReference type="InterPro" id="IPR019455">
    <property type="entry name" value="Acetolactate_synth_ssu_C"/>
</dbReference>
<dbReference type="FunFam" id="3.30.70.1150:FF:000001">
    <property type="entry name" value="Acetolactate synthase small subunit"/>
    <property type="match status" value="1"/>
</dbReference>
<evidence type="ECO:0000256" key="5">
    <source>
        <dbReference type="ARBA" id="ARBA00013145"/>
    </source>
</evidence>
<dbReference type="FunCoup" id="A0A2S8SPA9">
    <property type="interactions" value="324"/>
</dbReference>
<dbReference type="AlphaFoldDB" id="A0A2S8SPA9"/>
<dbReference type="RefSeq" id="WP_202973546.1">
    <property type="nucleotide sequence ID" value="NZ_NIGF01000026.1"/>
</dbReference>
<dbReference type="InterPro" id="IPR004789">
    <property type="entry name" value="Acetalactate_synth_ssu"/>
</dbReference>
<evidence type="ECO:0000313" key="10">
    <source>
        <dbReference type="EMBL" id="PQV62633.1"/>
    </source>
</evidence>
<dbReference type="CDD" id="cd04878">
    <property type="entry name" value="ACT_AHAS"/>
    <property type="match status" value="1"/>
</dbReference>
<dbReference type="UniPathway" id="UPA00047">
    <property type="reaction ID" value="UER00055"/>
</dbReference>
<dbReference type="GO" id="GO:0005829">
    <property type="term" value="C:cytosol"/>
    <property type="evidence" value="ECO:0007669"/>
    <property type="project" value="TreeGrafter"/>
</dbReference>
<dbReference type="InterPro" id="IPR045865">
    <property type="entry name" value="ACT-like_dom_sf"/>
</dbReference>
<comment type="subunit">
    <text evidence="4">Dimer of large and small chains.</text>
</comment>
<evidence type="ECO:0000256" key="2">
    <source>
        <dbReference type="ARBA" id="ARBA00005025"/>
    </source>
</evidence>
<gene>
    <name evidence="10" type="ORF">B1R32_12617</name>
</gene>
<keyword evidence="7" id="KW-0100">Branched-chain amino acid biosynthesis</keyword>
<evidence type="ECO:0000259" key="9">
    <source>
        <dbReference type="PROSITE" id="PS51671"/>
    </source>
</evidence>
<evidence type="ECO:0000313" key="11">
    <source>
        <dbReference type="Proteomes" id="UP000237684"/>
    </source>
</evidence>
<comment type="caution">
    <text evidence="10">The sequence shown here is derived from an EMBL/GenBank/DDBJ whole genome shotgun (WGS) entry which is preliminary data.</text>
</comment>
<dbReference type="InParanoid" id="A0A2S8SPA9"/>
<dbReference type="GO" id="GO:0009099">
    <property type="term" value="P:L-valine biosynthetic process"/>
    <property type="evidence" value="ECO:0007669"/>
    <property type="project" value="UniProtKB-UniPathway"/>
</dbReference>
<comment type="similarity">
    <text evidence="3">Belongs to the acetolactate synthase small subunit family.</text>
</comment>
<accession>A0A2S8SPA9</accession>
<dbReference type="GO" id="GO:0009097">
    <property type="term" value="P:isoleucine biosynthetic process"/>
    <property type="evidence" value="ECO:0007669"/>
    <property type="project" value="UniProtKB-UniPathway"/>
</dbReference>
<sequence>MSQENGTINSNVPAQSEGVVMENGVPTIIAAAGVNTMNSESKLHTISILVENSPGVLARVSHVFARRGFNLESLAVSRTEDVSVSRMTVVVAGDDEQFKQIGNQLFKLIDVIKVIDHTRDDLVGRELALIKIRVENAQARAEIAQLAELFRANIVAVDLETMMLEVTGKADKVDAIQKMLEPYEILELVRTGLIVLTRGPKQT</sequence>
<dbReference type="Pfam" id="PF22629">
    <property type="entry name" value="ACT_AHAS_ss"/>
    <property type="match status" value="1"/>
</dbReference>
<dbReference type="GO" id="GO:1990610">
    <property type="term" value="F:acetolactate synthase regulator activity"/>
    <property type="evidence" value="ECO:0007669"/>
    <property type="project" value="InterPro"/>
</dbReference>
<evidence type="ECO:0000256" key="8">
    <source>
        <dbReference type="ARBA" id="ARBA00048670"/>
    </source>
</evidence>
<evidence type="ECO:0000256" key="7">
    <source>
        <dbReference type="ARBA" id="ARBA00023304"/>
    </source>
</evidence>
<dbReference type="InterPro" id="IPR039557">
    <property type="entry name" value="AHAS_ACT"/>
</dbReference>
<dbReference type="PANTHER" id="PTHR30239:SF0">
    <property type="entry name" value="ACETOLACTATE SYNTHASE SMALL SUBUNIT 1, CHLOROPLASTIC"/>
    <property type="match status" value="1"/>
</dbReference>
<dbReference type="PANTHER" id="PTHR30239">
    <property type="entry name" value="ACETOLACTATE SYNTHASE SMALL SUBUNIT"/>
    <property type="match status" value="1"/>
</dbReference>
<comment type="pathway">
    <text evidence="2">Amino-acid biosynthesis; L-valine biosynthesis; L-valine from pyruvate: step 1/4.</text>
</comment>
<dbReference type="UniPathway" id="UPA00049">
    <property type="reaction ID" value="UER00059"/>
</dbReference>
<dbReference type="SUPFAM" id="SSF55021">
    <property type="entry name" value="ACT-like"/>
    <property type="match status" value="2"/>
</dbReference>
<evidence type="ECO:0000256" key="1">
    <source>
        <dbReference type="ARBA" id="ARBA00004974"/>
    </source>
</evidence>